<dbReference type="AlphaFoldDB" id="A0A8H3W1B1"/>
<protein>
    <submittedName>
        <fullName evidence="3">Protein kinase</fullName>
    </submittedName>
</protein>
<dbReference type="Proteomes" id="UP000434172">
    <property type="component" value="Unassembled WGS sequence"/>
</dbReference>
<reference evidence="3 4" key="1">
    <citation type="submission" date="2019-12" db="EMBL/GenBank/DDBJ databases">
        <title>A genome sequence resource for the geographically widespread anthracnose pathogen Colletotrichum asianum.</title>
        <authorList>
            <person name="Meng Y."/>
        </authorList>
    </citation>
    <scope>NUCLEOTIDE SEQUENCE [LARGE SCALE GENOMIC DNA]</scope>
    <source>
        <strain evidence="3 4">ICMP 18580</strain>
    </source>
</reference>
<feature type="domain" description="Protein kinase" evidence="2">
    <location>
        <begin position="339"/>
        <end position="663"/>
    </location>
</feature>
<accession>A0A8H3W1B1</accession>
<dbReference type="InterPro" id="IPR000719">
    <property type="entry name" value="Prot_kinase_dom"/>
</dbReference>
<dbReference type="PANTHER" id="PTHR24359:SF37">
    <property type="entry name" value="PROTEIN KINASE DOMAIN-CONTAINING PROTEIN"/>
    <property type="match status" value="1"/>
</dbReference>
<dbReference type="Pfam" id="PF00069">
    <property type="entry name" value="Pkinase"/>
    <property type="match status" value="1"/>
</dbReference>
<dbReference type="CDD" id="cd00180">
    <property type="entry name" value="PKc"/>
    <property type="match status" value="1"/>
</dbReference>
<feature type="region of interest" description="Disordered" evidence="1">
    <location>
        <begin position="210"/>
        <end position="229"/>
    </location>
</feature>
<dbReference type="OrthoDB" id="4062651at2759"/>
<evidence type="ECO:0000259" key="2">
    <source>
        <dbReference type="PROSITE" id="PS50011"/>
    </source>
</evidence>
<sequence length="663" mass="75916">MACPTRPFTLLGKDARRSFEEVEMKHEKPRIGPRYILITVNKMWDPTDNVLKGGHGERTRITLIKHRISITTENVCDVIASSVTNACHRLCSPTDRTTFRDERDRSLPISQRGKTDTNLSSRDFCCPPLNRKLNREISRNHFNDNKTGFLPRPQLTALLSTEAIEKELRRRDSFLSREPSLRCLRFFSHDSDVQRDEHIRAKALKIAGSIEGSSQPELPDDAIQNSSQTENLTNEKSYLKILAILILIERPGRIKLFMDSGVCDADLPLVKHSIEGRLDLRRASAPDVSLECFQRWSDSNIDRFEQWQWALLAPSFDRPERKDVPHHQFEKATILPFRFLDHEPDRAGGFGTVRKVAIHPNHHEFTNTQTSNCFFAVKTLRNTQSRVDFEREVATLKRLSDDFHPNLISLLGTYEKDNLFHLIFPWAEADLFRFWEREDLGSAFGPRSSSETLRWVAQQCGGLADGLGFIHRRDTSSGFSLLHPQSLPLIQRMNSNEGSDQRMIQKTLRLFGRHGDLQPGNILWFPHCVSPGSGTKGTLKITDFGLAEFSRKEAVHKYRRGFCVKPYTYSPPEAALDTDLLSPSYDVWSLGCIYLEFIAWWLGGWSLVLKFRGSRLEADQTSSDWEGVDFKSDLFFTLMRAEGAEKTEAIVKTSVTEVRTFLK</sequence>
<dbReference type="GO" id="GO:0005524">
    <property type="term" value="F:ATP binding"/>
    <property type="evidence" value="ECO:0007669"/>
    <property type="project" value="InterPro"/>
</dbReference>
<name>A0A8H3W1B1_9PEZI</name>
<dbReference type="PROSITE" id="PS50011">
    <property type="entry name" value="PROTEIN_KINASE_DOM"/>
    <property type="match status" value="1"/>
</dbReference>
<dbReference type="PANTHER" id="PTHR24359">
    <property type="entry name" value="SERINE/THREONINE-PROTEIN KINASE SBK1"/>
    <property type="match status" value="1"/>
</dbReference>
<evidence type="ECO:0000313" key="4">
    <source>
        <dbReference type="Proteomes" id="UP000434172"/>
    </source>
</evidence>
<evidence type="ECO:0000313" key="3">
    <source>
        <dbReference type="EMBL" id="KAF0317675.1"/>
    </source>
</evidence>
<organism evidence="3 4">
    <name type="scientific">Colletotrichum asianum</name>
    <dbReference type="NCBI Taxonomy" id="702518"/>
    <lineage>
        <taxon>Eukaryota</taxon>
        <taxon>Fungi</taxon>
        <taxon>Dikarya</taxon>
        <taxon>Ascomycota</taxon>
        <taxon>Pezizomycotina</taxon>
        <taxon>Sordariomycetes</taxon>
        <taxon>Hypocreomycetidae</taxon>
        <taxon>Glomerellales</taxon>
        <taxon>Glomerellaceae</taxon>
        <taxon>Colletotrichum</taxon>
        <taxon>Colletotrichum gloeosporioides species complex</taxon>
    </lineage>
</organism>
<dbReference type="SMART" id="SM00220">
    <property type="entry name" value="S_TKc"/>
    <property type="match status" value="1"/>
</dbReference>
<dbReference type="EMBL" id="WOWK01000125">
    <property type="protein sequence ID" value="KAF0317675.1"/>
    <property type="molecule type" value="Genomic_DNA"/>
</dbReference>
<dbReference type="InterPro" id="IPR011009">
    <property type="entry name" value="Kinase-like_dom_sf"/>
</dbReference>
<keyword evidence="4" id="KW-1185">Reference proteome</keyword>
<keyword evidence="3" id="KW-0418">Kinase</keyword>
<proteinExistence type="predicted"/>
<comment type="caution">
    <text evidence="3">The sequence shown here is derived from an EMBL/GenBank/DDBJ whole genome shotgun (WGS) entry which is preliminary data.</text>
</comment>
<dbReference type="GO" id="GO:0004674">
    <property type="term" value="F:protein serine/threonine kinase activity"/>
    <property type="evidence" value="ECO:0007669"/>
    <property type="project" value="TreeGrafter"/>
</dbReference>
<keyword evidence="3" id="KW-0808">Transferase</keyword>
<dbReference type="SUPFAM" id="SSF56112">
    <property type="entry name" value="Protein kinase-like (PK-like)"/>
    <property type="match status" value="1"/>
</dbReference>
<evidence type="ECO:0000256" key="1">
    <source>
        <dbReference type="SAM" id="MobiDB-lite"/>
    </source>
</evidence>
<dbReference type="Gene3D" id="1.10.510.10">
    <property type="entry name" value="Transferase(Phosphotransferase) domain 1"/>
    <property type="match status" value="2"/>
</dbReference>
<gene>
    <name evidence="3" type="ORF">GQ607_015094</name>
</gene>